<dbReference type="Proteomes" id="UP001307889">
    <property type="component" value="Chromosome 11"/>
</dbReference>
<dbReference type="EMBL" id="AP028919">
    <property type="protein sequence ID" value="BET00260.1"/>
    <property type="molecule type" value="Genomic_DNA"/>
</dbReference>
<keyword evidence="3" id="KW-1185">Reference proteome</keyword>
<gene>
    <name evidence="2" type="ORF">NTJ_13073</name>
</gene>
<feature type="compositionally biased region" description="Basic residues" evidence="1">
    <location>
        <begin position="22"/>
        <end position="38"/>
    </location>
</feature>
<evidence type="ECO:0000256" key="1">
    <source>
        <dbReference type="SAM" id="MobiDB-lite"/>
    </source>
</evidence>
<sequence length="72" mass="7999">MRPGAATAHAPLRHIGTCGRGLSRRRRPTQKPSGRRKCPSTPSGTETLRTCILVKCEPIEERCDQRDAVVKF</sequence>
<accession>A0ABN7B9F9</accession>
<organism evidence="2 3">
    <name type="scientific">Nesidiocoris tenuis</name>
    <dbReference type="NCBI Taxonomy" id="355587"/>
    <lineage>
        <taxon>Eukaryota</taxon>
        <taxon>Metazoa</taxon>
        <taxon>Ecdysozoa</taxon>
        <taxon>Arthropoda</taxon>
        <taxon>Hexapoda</taxon>
        <taxon>Insecta</taxon>
        <taxon>Pterygota</taxon>
        <taxon>Neoptera</taxon>
        <taxon>Paraneoptera</taxon>
        <taxon>Hemiptera</taxon>
        <taxon>Heteroptera</taxon>
        <taxon>Panheteroptera</taxon>
        <taxon>Cimicomorpha</taxon>
        <taxon>Miridae</taxon>
        <taxon>Dicyphina</taxon>
        <taxon>Nesidiocoris</taxon>
    </lineage>
</organism>
<reference evidence="2 3" key="1">
    <citation type="submission" date="2023-09" db="EMBL/GenBank/DDBJ databases">
        <title>Nesidiocoris tenuis whole genome shotgun sequence.</title>
        <authorList>
            <person name="Shibata T."/>
            <person name="Shimoda M."/>
            <person name="Kobayashi T."/>
            <person name="Uehara T."/>
        </authorList>
    </citation>
    <scope>NUCLEOTIDE SEQUENCE [LARGE SCALE GENOMIC DNA]</scope>
    <source>
        <strain evidence="2 3">Japan</strain>
    </source>
</reference>
<protein>
    <submittedName>
        <fullName evidence="2">Uncharacterized protein</fullName>
    </submittedName>
</protein>
<name>A0ABN7B9F9_9HEMI</name>
<feature type="region of interest" description="Disordered" evidence="1">
    <location>
        <begin position="1"/>
        <end position="45"/>
    </location>
</feature>
<proteinExistence type="predicted"/>
<evidence type="ECO:0000313" key="3">
    <source>
        <dbReference type="Proteomes" id="UP001307889"/>
    </source>
</evidence>
<evidence type="ECO:0000313" key="2">
    <source>
        <dbReference type="EMBL" id="BET00260.1"/>
    </source>
</evidence>